<dbReference type="Proteomes" id="UP000054399">
    <property type="component" value="Unassembled WGS sequence"/>
</dbReference>
<feature type="region of interest" description="Disordered" evidence="1">
    <location>
        <begin position="146"/>
        <end position="170"/>
    </location>
</feature>
<evidence type="ECO:0000256" key="1">
    <source>
        <dbReference type="SAM" id="MobiDB-lite"/>
    </source>
</evidence>
<proteinExistence type="predicted"/>
<dbReference type="RefSeq" id="XP_066611768.1">
    <property type="nucleotide sequence ID" value="XM_066759822.1"/>
</dbReference>
<reference evidence="3" key="1">
    <citation type="submission" date="2015-01" db="EMBL/GenBank/DDBJ databases">
        <title>The Genome Sequence of Cryptococcus gattii MMRL2647.</title>
        <authorList>
            <consortium name="The Broad Institute Genomics Platform"/>
            <person name="Cuomo C."/>
            <person name="Litvintseva A."/>
            <person name="Chen Y."/>
            <person name="Heitman J."/>
            <person name="Sun S."/>
            <person name="Springer D."/>
            <person name="Dromer F."/>
            <person name="Young S."/>
            <person name="Zeng Q."/>
            <person name="Gargeya S."/>
            <person name="Abouelleil A."/>
            <person name="Alvarado L."/>
            <person name="Chapman S.B."/>
            <person name="Gainer-Dewar J."/>
            <person name="Goldberg J."/>
            <person name="Griggs A."/>
            <person name="Gujja S."/>
            <person name="Hansen M."/>
            <person name="Howarth C."/>
            <person name="Imamovic A."/>
            <person name="Larimer J."/>
            <person name="Murphy C."/>
            <person name="Naylor J."/>
            <person name="Pearson M."/>
            <person name="Priest M."/>
            <person name="Roberts A."/>
            <person name="Saif S."/>
            <person name="Shea T."/>
            <person name="Sykes S."/>
            <person name="Wortman J."/>
            <person name="Nusbaum C."/>
            <person name="Birren B."/>
        </authorList>
    </citation>
    <scope>NUCLEOTIDE SEQUENCE [LARGE SCALE GENOMIC DNA]</scope>
    <source>
        <strain evidence="3">IND107</strain>
    </source>
</reference>
<protein>
    <submittedName>
        <fullName evidence="2">Uncharacterized protein</fullName>
    </submittedName>
</protein>
<dbReference type="EMBL" id="ATAM02000010">
    <property type="protein sequence ID" value="KAL0243401.1"/>
    <property type="molecule type" value="Genomic_DNA"/>
</dbReference>
<keyword evidence="3" id="KW-1185">Reference proteome</keyword>
<evidence type="ECO:0000313" key="2">
    <source>
        <dbReference type="EMBL" id="KAL0243401.1"/>
    </source>
</evidence>
<organism evidence="2 3">
    <name type="scientific">Cryptococcus tetragattii IND107</name>
    <dbReference type="NCBI Taxonomy" id="1296105"/>
    <lineage>
        <taxon>Eukaryota</taxon>
        <taxon>Fungi</taxon>
        <taxon>Dikarya</taxon>
        <taxon>Basidiomycota</taxon>
        <taxon>Agaricomycotina</taxon>
        <taxon>Tremellomycetes</taxon>
        <taxon>Tremellales</taxon>
        <taxon>Cryptococcaceae</taxon>
        <taxon>Cryptococcus</taxon>
        <taxon>Cryptococcus gattii species complex</taxon>
    </lineage>
</organism>
<evidence type="ECO:0000313" key="3">
    <source>
        <dbReference type="Proteomes" id="UP000054399"/>
    </source>
</evidence>
<accession>A0ABR3BKS8</accession>
<sequence>MAQSAQPTPATAWTLPPSISPRLVYPDISPAVLIKDGGGGDQLQQQKGIVAKESDPGRMGVWVCLLHDKPHLYPSLIALHKHRHASHGIPIPAGGPTALPEPQTRLQTQVQGATDMEENSTASAVTEDILPKEVAEVLQQLRADVRGSDVDVNGQSSASGRPHDGNANVGKGIHAAEEWFTWMFTEEEEARRRAYLPLA</sequence>
<name>A0ABR3BKS8_9TREE</name>
<gene>
    <name evidence="2" type="ORF">I308_105365</name>
</gene>
<dbReference type="GeneID" id="91992221"/>
<comment type="caution">
    <text evidence="2">The sequence shown here is derived from an EMBL/GenBank/DDBJ whole genome shotgun (WGS) entry which is preliminary data.</text>
</comment>
<reference evidence="2 3" key="2">
    <citation type="submission" date="2024-01" db="EMBL/GenBank/DDBJ databases">
        <title>Comparative genomics of Cryptococcus and Kwoniella reveals pathogenesis evolution and contrasting modes of karyotype evolution via chromosome fusion or intercentromeric recombination.</title>
        <authorList>
            <person name="Coelho M.A."/>
            <person name="David-Palma M."/>
            <person name="Shea T."/>
            <person name="Bowers K."/>
            <person name="Mcginley-Smith S."/>
            <person name="Mohammad A.W."/>
            <person name="Gnirke A."/>
            <person name="Yurkov A.M."/>
            <person name="Nowrousian M."/>
            <person name="Sun S."/>
            <person name="Cuomo C.A."/>
            <person name="Heitman J."/>
        </authorList>
    </citation>
    <scope>NUCLEOTIDE SEQUENCE [LARGE SCALE GENOMIC DNA]</scope>
    <source>
        <strain evidence="2 3">IND107</strain>
    </source>
</reference>